<accession>A0ABQ9W774</accession>
<dbReference type="EMBL" id="JASSZA010000002">
    <property type="protein sequence ID" value="KAK2116904.1"/>
    <property type="molecule type" value="Genomic_DNA"/>
</dbReference>
<sequence>CCRDSQVLVTQIPTARRWRKEQVLLVTLNSKTVVTDWIQLTRHGLCCCENRCPLTWQTGVVHHHVDTVTHPLLP</sequence>
<dbReference type="Proteomes" id="UP001266305">
    <property type="component" value="Unassembled WGS sequence"/>
</dbReference>
<keyword evidence="2" id="KW-1185">Reference proteome</keyword>
<evidence type="ECO:0000313" key="1">
    <source>
        <dbReference type="EMBL" id="KAK2116904.1"/>
    </source>
</evidence>
<protein>
    <submittedName>
        <fullName evidence="1">Uncharacterized protein</fullName>
    </submittedName>
</protein>
<proteinExistence type="predicted"/>
<evidence type="ECO:0000313" key="2">
    <source>
        <dbReference type="Proteomes" id="UP001266305"/>
    </source>
</evidence>
<comment type="caution">
    <text evidence="1">The sequence shown here is derived from an EMBL/GenBank/DDBJ whole genome shotgun (WGS) entry which is preliminary data.</text>
</comment>
<feature type="non-terminal residue" evidence="1">
    <location>
        <position position="1"/>
    </location>
</feature>
<reference evidence="1 2" key="1">
    <citation type="submission" date="2023-05" db="EMBL/GenBank/DDBJ databases">
        <title>B98-5 Cell Line De Novo Hybrid Assembly: An Optical Mapping Approach.</title>
        <authorList>
            <person name="Kananen K."/>
            <person name="Auerbach J.A."/>
            <person name="Kautto E."/>
            <person name="Blachly J.S."/>
        </authorList>
    </citation>
    <scope>NUCLEOTIDE SEQUENCE [LARGE SCALE GENOMIC DNA]</scope>
    <source>
        <strain evidence="1">B95-8</strain>
        <tissue evidence="1">Cell line</tissue>
    </source>
</reference>
<name>A0ABQ9W774_SAGOE</name>
<organism evidence="1 2">
    <name type="scientific">Saguinus oedipus</name>
    <name type="common">Cotton-top tamarin</name>
    <name type="synonym">Oedipomidas oedipus</name>
    <dbReference type="NCBI Taxonomy" id="9490"/>
    <lineage>
        <taxon>Eukaryota</taxon>
        <taxon>Metazoa</taxon>
        <taxon>Chordata</taxon>
        <taxon>Craniata</taxon>
        <taxon>Vertebrata</taxon>
        <taxon>Euteleostomi</taxon>
        <taxon>Mammalia</taxon>
        <taxon>Eutheria</taxon>
        <taxon>Euarchontoglires</taxon>
        <taxon>Primates</taxon>
        <taxon>Haplorrhini</taxon>
        <taxon>Platyrrhini</taxon>
        <taxon>Cebidae</taxon>
        <taxon>Callitrichinae</taxon>
        <taxon>Saguinus</taxon>
    </lineage>
</organism>
<gene>
    <name evidence="1" type="ORF">P7K49_003790</name>
</gene>